<keyword evidence="2" id="KW-1133">Transmembrane helix</keyword>
<dbReference type="VEuPathDB" id="FungiDB:ASPVEDRAFT_88457"/>
<dbReference type="RefSeq" id="XP_040672965.1">
    <property type="nucleotide sequence ID" value="XM_040818326.1"/>
</dbReference>
<name>A0A1L9Q0A8_ASPVE</name>
<dbReference type="Proteomes" id="UP000184073">
    <property type="component" value="Unassembled WGS sequence"/>
</dbReference>
<sequence length="179" mass="19518">MAMAQGCCNSYTFGLGYAECFDRSSSHPFSTSPHRRAMAGKPPIQDRSAEGQAATGHQFNKNIAIKNRVFAITHPWTSPVNLKSMVQCISSPDKLSTDTSCDRFLKGGVMAQQRSLHQTCAIPHNGRDGMQPAQMANLNLHLRKPVHRNKPRRPGLSGVSMSTLVGLLIFARTLGIVTS</sequence>
<keyword evidence="2" id="KW-0812">Transmembrane</keyword>
<gene>
    <name evidence="3" type="ORF">ASPVEDRAFT_88457</name>
</gene>
<evidence type="ECO:0000256" key="2">
    <source>
        <dbReference type="SAM" id="Phobius"/>
    </source>
</evidence>
<protein>
    <submittedName>
        <fullName evidence="3">Uncharacterized protein</fullName>
    </submittedName>
</protein>
<dbReference type="AlphaFoldDB" id="A0A1L9Q0A8"/>
<evidence type="ECO:0000313" key="4">
    <source>
        <dbReference type="Proteomes" id="UP000184073"/>
    </source>
</evidence>
<organism evidence="3 4">
    <name type="scientific">Aspergillus versicolor CBS 583.65</name>
    <dbReference type="NCBI Taxonomy" id="1036611"/>
    <lineage>
        <taxon>Eukaryota</taxon>
        <taxon>Fungi</taxon>
        <taxon>Dikarya</taxon>
        <taxon>Ascomycota</taxon>
        <taxon>Pezizomycotina</taxon>
        <taxon>Eurotiomycetes</taxon>
        <taxon>Eurotiomycetidae</taxon>
        <taxon>Eurotiales</taxon>
        <taxon>Aspergillaceae</taxon>
        <taxon>Aspergillus</taxon>
        <taxon>Aspergillus subgen. Nidulantes</taxon>
    </lineage>
</organism>
<keyword evidence="2" id="KW-0472">Membrane</keyword>
<keyword evidence="4" id="KW-1185">Reference proteome</keyword>
<evidence type="ECO:0000256" key="1">
    <source>
        <dbReference type="SAM" id="MobiDB-lite"/>
    </source>
</evidence>
<reference evidence="4" key="1">
    <citation type="journal article" date="2017" name="Genome Biol.">
        <title>Comparative genomics reveals high biological diversity and specific adaptations in the industrially and medically important fungal genus Aspergillus.</title>
        <authorList>
            <person name="de Vries R.P."/>
            <person name="Riley R."/>
            <person name="Wiebenga A."/>
            <person name="Aguilar-Osorio G."/>
            <person name="Amillis S."/>
            <person name="Uchima C.A."/>
            <person name="Anderluh G."/>
            <person name="Asadollahi M."/>
            <person name="Askin M."/>
            <person name="Barry K."/>
            <person name="Battaglia E."/>
            <person name="Bayram O."/>
            <person name="Benocci T."/>
            <person name="Braus-Stromeyer S.A."/>
            <person name="Caldana C."/>
            <person name="Canovas D."/>
            <person name="Cerqueira G.C."/>
            <person name="Chen F."/>
            <person name="Chen W."/>
            <person name="Choi C."/>
            <person name="Clum A."/>
            <person name="Dos Santos R.A."/>
            <person name="Damasio A.R."/>
            <person name="Diallinas G."/>
            <person name="Emri T."/>
            <person name="Fekete E."/>
            <person name="Flipphi M."/>
            <person name="Freyberg S."/>
            <person name="Gallo A."/>
            <person name="Gournas C."/>
            <person name="Habgood R."/>
            <person name="Hainaut M."/>
            <person name="Harispe M.L."/>
            <person name="Henrissat B."/>
            <person name="Hilden K.S."/>
            <person name="Hope R."/>
            <person name="Hossain A."/>
            <person name="Karabika E."/>
            <person name="Karaffa L."/>
            <person name="Karanyi Z."/>
            <person name="Krasevec N."/>
            <person name="Kuo A."/>
            <person name="Kusch H."/>
            <person name="LaButti K."/>
            <person name="Lagendijk E.L."/>
            <person name="Lapidus A."/>
            <person name="Levasseur A."/>
            <person name="Lindquist E."/>
            <person name="Lipzen A."/>
            <person name="Logrieco A.F."/>
            <person name="MacCabe A."/>
            <person name="Maekelae M.R."/>
            <person name="Malavazi I."/>
            <person name="Melin P."/>
            <person name="Meyer V."/>
            <person name="Mielnichuk N."/>
            <person name="Miskei M."/>
            <person name="Molnar A.P."/>
            <person name="Mule G."/>
            <person name="Ngan C.Y."/>
            <person name="Orejas M."/>
            <person name="Orosz E."/>
            <person name="Ouedraogo J.P."/>
            <person name="Overkamp K.M."/>
            <person name="Park H.-S."/>
            <person name="Perrone G."/>
            <person name="Piumi F."/>
            <person name="Punt P.J."/>
            <person name="Ram A.F."/>
            <person name="Ramon A."/>
            <person name="Rauscher S."/>
            <person name="Record E."/>
            <person name="Riano-Pachon D.M."/>
            <person name="Robert V."/>
            <person name="Roehrig J."/>
            <person name="Ruller R."/>
            <person name="Salamov A."/>
            <person name="Salih N.S."/>
            <person name="Samson R.A."/>
            <person name="Sandor E."/>
            <person name="Sanguinetti M."/>
            <person name="Schuetze T."/>
            <person name="Sepcic K."/>
            <person name="Shelest E."/>
            <person name="Sherlock G."/>
            <person name="Sophianopoulou V."/>
            <person name="Squina F.M."/>
            <person name="Sun H."/>
            <person name="Susca A."/>
            <person name="Todd R.B."/>
            <person name="Tsang A."/>
            <person name="Unkles S.E."/>
            <person name="van de Wiele N."/>
            <person name="van Rossen-Uffink D."/>
            <person name="Oliveira J.V."/>
            <person name="Vesth T.C."/>
            <person name="Visser J."/>
            <person name="Yu J.-H."/>
            <person name="Zhou M."/>
            <person name="Andersen M.R."/>
            <person name="Archer D.B."/>
            <person name="Baker S.E."/>
            <person name="Benoit I."/>
            <person name="Brakhage A.A."/>
            <person name="Braus G.H."/>
            <person name="Fischer R."/>
            <person name="Frisvad J.C."/>
            <person name="Goldman G.H."/>
            <person name="Houbraken J."/>
            <person name="Oakley B."/>
            <person name="Pocsi I."/>
            <person name="Scazzocchio C."/>
            <person name="Seiboth B."/>
            <person name="vanKuyk P.A."/>
            <person name="Wortman J."/>
            <person name="Dyer P.S."/>
            <person name="Grigoriev I.V."/>
        </authorList>
    </citation>
    <scope>NUCLEOTIDE SEQUENCE [LARGE SCALE GENOMIC DNA]</scope>
    <source>
        <strain evidence="4">CBS 583.65</strain>
    </source>
</reference>
<dbReference type="EMBL" id="KV878136">
    <property type="protein sequence ID" value="OJJ07203.1"/>
    <property type="molecule type" value="Genomic_DNA"/>
</dbReference>
<feature type="region of interest" description="Disordered" evidence="1">
    <location>
        <begin position="29"/>
        <end position="58"/>
    </location>
</feature>
<proteinExistence type="predicted"/>
<dbReference type="GeneID" id="63733837"/>
<evidence type="ECO:0000313" key="3">
    <source>
        <dbReference type="EMBL" id="OJJ07203.1"/>
    </source>
</evidence>
<feature type="transmembrane region" description="Helical" evidence="2">
    <location>
        <begin position="156"/>
        <end position="177"/>
    </location>
</feature>
<accession>A0A1L9Q0A8</accession>